<accession>A0A4U5Q8H1</accession>
<evidence type="ECO:0000313" key="2">
    <source>
        <dbReference type="EMBL" id="TKS06149.1"/>
    </source>
</evidence>
<proteinExistence type="predicted"/>
<dbReference type="AlphaFoldDB" id="A0A4U5Q8H1"/>
<organism evidence="2">
    <name type="scientific">Populus alba</name>
    <name type="common">White poplar</name>
    <dbReference type="NCBI Taxonomy" id="43335"/>
    <lineage>
        <taxon>Eukaryota</taxon>
        <taxon>Viridiplantae</taxon>
        <taxon>Streptophyta</taxon>
        <taxon>Embryophyta</taxon>
        <taxon>Tracheophyta</taxon>
        <taxon>Spermatophyta</taxon>
        <taxon>Magnoliopsida</taxon>
        <taxon>eudicotyledons</taxon>
        <taxon>Gunneridae</taxon>
        <taxon>Pentapetalae</taxon>
        <taxon>rosids</taxon>
        <taxon>fabids</taxon>
        <taxon>Malpighiales</taxon>
        <taxon>Salicaceae</taxon>
        <taxon>Saliceae</taxon>
        <taxon>Populus</taxon>
    </lineage>
</organism>
<reference evidence="2" key="1">
    <citation type="submission" date="2018-10" db="EMBL/GenBank/DDBJ databases">
        <title>Population genomic analysis revealed the cold adaptation of white poplar.</title>
        <authorList>
            <person name="Liu Y.-J."/>
        </authorList>
    </citation>
    <scope>NUCLEOTIDE SEQUENCE [LARGE SCALE GENOMIC DNA]</scope>
    <source>
        <strain evidence="2">PAL-ZL1</strain>
    </source>
</reference>
<evidence type="ECO:0000256" key="1">
    <source>
        <dbReference type="SAM" id="Coils"/>
    </source>
</evidence>
<keyword evidence="1" id="KW-0175">Coiled coil</keyword>
<name>A0A4U5Q8H1_POPAL</name>
<sequence length="182" mass="21324">MVLRQFGFEQFIPRTTELATFYEDFKTSKKLLESVRKAWKHPEDKKRQDVSIKRWIGRASKAEEMVLKLEETNESLQEQCRSQDIIIANLDERVDHLLSIEQTLSSEKENAEREAECWASEAMRYHVQADDARNYALGLRGIAQQIADGEPMTRNEFHRFFGLIRDGINEISAYDGPRLWKD</sequence>
<comment type="caution">
    <text evidence="2">The sequence shown here is derived from an EMBL/GenBank/DDBJ whole genome shotgun (WGS) entry which is preliminary data.</text>
</comment>
<dbReference type="EMBL" id="RCHU01000356">
    <property type="protein sequence ID" value="TKS06149.1"/>
    <property type="molecule type" value="Genomic_DNA"/>
</dbReference>
<feature type="coiled-coil region" evidence="1">
    <location>
        <begin position="59"/>
        <end position="121"/>
    </location>
</feature>
<gene>
    <name evidence="2" type="ORF">D5086_0000126010</name>
</gene>
<protein>
    <submittedName>
        <fullName evidence="2">Uncharacterized protein</fullName>
    </submittedName>
</protein>